<dbReference type="Gene3D" id="3.40.50.150">
    <property type="entry name" value="Vaccinia Virus protein VP39"/>
    <property type="match status" value="1"/>
</dbReference>
<protein>
    <submittedName>
        <fullName evidence="7">RsmB/NOP family class I SAM-dependent RNA methyltransferase</fullName>
    </submittedName>
</protein>
<dbReference type="InterPro" id="IPR001678">
    <property type="entry name" value="MeTrfase_RsmB-F_NOP2_dom"/>
</dbReference>
<evidence type="ECO:0000313" key="7">
    <source>
        <dbReference type="EMBL" id="TKB98971.1"/>
    </source>
</evidence>
<keyword evidence="1 5" id="KW-0489">Methyltransferase</keyword>
<dbReference type="GO" id="GO:0001510">
    <property type="term" value="P:RNA methylation"/>
    <property type="evidence" value="ECO:0007669"/>
    <property type="project" value="InterPro"/>
</dbReference>
<sequence length="387" mass="44825">MKAIHQLATFQNIIAQYPSDQPLSRFLAAFYRQNKQMGSKDRRIASRLLYNYFRLGNILKEESPQQRLIVAEFLVNNQPNSFLNHFKPEWDELVHLPLTEKIKIVEEQFPAFHLADVFPFSDHLTSVLDPPAFYLSFFIQPDLYIRIKRGQEKGIINLVTDAGINFKIINQQTLAFPNGTKLDQLIADKGIYEVQDISSQKVGTYFKPNKWDKWWDCCAASGGKSLLLHDEQPDIKLLVTDNRESILENLKERFALAGIRNYQLKILDLTLNQDQYLHDYVFDGIIYDAPCSGSGTWGRTPEMIAQFADHKIKFFTELQRKIAINVVKHLKPGKPIIYITCSVFKEENEEQVAWLVKTFDLEVESQELIKGYQAKADTMFVARLLKR</sequence>
<reference evidence="7 8" key="1">
    <citation type="submission" date="2019-04" db="EMBL/GenBank/DDBJ databases">
        <title>Pedobacter sp. AR-3-17 sp. nov., isolated from Arctic soil.</title>
        <authorList>
            <person name="Dahal R.H."/>
            <person name="Kim D.-U."/>
        </authorList>
    </citation>
    <scope>NUCLEOTIDE SEQUENCE [LARGE SCALE GENOMIC DNA]</scope>
    <source>
        <strain evidence="7 8">AR-3-17</strain>
    </source>
</reference>
<keyword evidence="8" id="KW-1185">Reference proteome</keyword>
<dbReference type="InterPro" id="IPR029063">
    <property type="entry name" value="SAM-dependent_MTases_sf"/>
</dbReference>
<evidence type="ECO:0000256" key="5">
    <source>
        <dbReference type="PROSITE-ProRule" id="PRU01023"/>
    </source>
</evidence>
<evidence type="ECO:0000256" key="3">
    <source>
        <dbReference type="ARBA" id="ARBA00022691"/>
    </source>
</evidence>
<dbReference type="PANTHER" id="PTHR22807">
    <property type="entry name" value="NOP2 YEAST -RELATED NOL1/NOP2/FMU SUN DOMAIN-CONTAINING"/>
    <property type="match status" value="1"/>
</dbReference>
<keyword evidence="2 5" id="KW-0808">Transferase</keyword>
<dbReference type="InterPro" id="IPR049560">
    <property type="entry name" value="MeTrfase_RsmB-F_NOP2_cat"/>
</dbReference>
<evidence type="ECO:0000256" key="1">
    <source>
        <dbReference type="ARBA" id="ARBA00022603"/>
    </source>
</evidence>
<evidence type="ECO:0000256" key="4">
    <source>
        <dbReference type="ARBA" id="ARBA00022884"/>
    </source>
</evidence>
<feature type="binding site" evidence="5">
    <location>
        <position position="288"/>
    </location>
    <ligand>
        <name>S-adenosyl-L-methionine</name>
        <dbReference type="ChEBI" id="CHEBI:59789"/>
    </ligand>
</feature>
<proteinExistence type="inferred from homology"/>
<dbReference type="SUPFAM" id="SSF53335">
    <property type="entry name" value="S-adenosyl-L-methionine-dependent methyltransferases"/>
    <property type="match status" value="1"/>
</dbReference>
<feature type="domain" description="SAM-dependent MTase RsmB/NOP-type" evidence="6">
    <location>
        <begin position="120"/>
        <end position="387"/>
    </location>
</feature>
<dbReference type="PRINTS" id="PR02008">
    <property type="entry name" value="RCMTFAMILY"/>
</dbReference>
<dbReference type="PANTHER" id="PTHR22807:SF53">
    <property type="entry name" value="RIBOSOMAL RNA SMALL SUBUNIT METHYLTRANSFERASE B-RELATED"/>
    <property type="match status" value="1"/>
</dbReference>
<dbReference type="PROSITE" id="PS51686">
    <property type="entry name" value="SAM_MT_RSMB_NOP"/>
    <property type="match status" value="1"/>
</dbReference>
<comment type="caution">
    <text evidence="7">The sequence shown here is derived from an EMBL/GenBank/DDBJ whole genome shotgun (WGS) entry which is preliminary data.</text>
</comment>
<dbReference type="OrthoDB" id="9810297at2"/>
<gene>
    <name evidence="7" type="ORF">FA046_07605</name>
</gene>
<feature type="binding site" evidence="5">
    <location>
        <position position="268"/>
    </location>
    <ligand>
        <name>S-adenosyl-L-methionine</name>
        <dbReference type="ChEBI" id="CHEBI:59789"/>
    </ligand>
</feature>
<dbReference type="RefSeq" id="WP_136825784.1">
    <property type="nucleotide sequence ID" value="NZ_SWBP01000002.1"/>
</dbReference>
<name>A0A4U1C178_9SPHI</name>
<dbReference type="Pfam" id="PF01189">
    <property type="entry name" value="Methyltr_RsmB-F"/>
    <property type="match status" value="1"/>
</dbReference>
<feature type="active site" description="Nucleophile" evidence="5">
    <location>
        <position position="341"/>
    </location>
</feature>
<keyword evidence="4 5" id="KW-0694">RNA-binding</keyword>
<dbReference type="GO" id="GO:0008173">
    <property type="term" value="F:RNA methyltransferase activity"/>
    <property type="evidence" value="ECO:0007669"/>
    <property type="project" value="InterPro"/>
</dbReference>
<comment type="caution">
    <text evidence="5">Lacks conserved residue(s) required for the propagation of feature annotation.</text>
</comment>
<accession>A0A4U1C178</accession>
<evidence type="ECO:0000259" key="6">
    <source>
        <dbReference type="PROSITE" id="PS51686"/>
    </source>
</evidence>
<dbReference type="GO" id="GO:0003723">
    <property type="term" value="F:RNA binding"/>
    <property type="evidence" value="ECO:0007669"/>
    <property type="project" value="UniProtKB-UniRule"/>
</dbReference>
<dbReference type="InterPro" id="IPR023267">
    <property type="entry name" value="RCMT"/>
</dbReference>
<dbReference type="EMBL" id="SWBP01000002">
    <property type="protein sequence ID" value="TKB98971.1"/>
    <property type="molecule type" value="Genomic_DNA"/>
</dbReference>
<comment type="similarity">
    <text evidence="5">Belongs to the class I-like SAM-binding methyltransferase superfamily. RsmB/NOP family.</text>
</comment>
<evidence type="ECO:0000256" key="2">
    <source>
        <dbReference type="ARBA" id="ARBA00022679"/>
    </source>
</evidence>
<dbReference type="AlphaFoldDB" id="A0A4U1C178"/>
<dbReference type="Proteomes" id="UP000308181">
    <property type="component" value="Unassembled WGS sequence"/>
</dbReference>
<keyword evidence="3 5" id="KW-0949">S-adenosyl-L-methionine</keyword>
<feature type="binding site" evidence="5">
    <location>
        <position position="241"/>
    </location>
    <ligand>
        <name>S-adenosyl-L-methionine</name>
        <dbReference type="ChEBI" id="CHEBI:59789"/>
    </ligand>
</feature>
<evidence type="ECO:0000313" key="8">
    <source>
        <dbReference type="Proteomes" id="UP000308181"/>
    </source>
</evidence>
<organism evidence="7 8">
    <name type="scientific">Pedobacter cryophilus</name>
    <dbReference type="NCBI Taxonomy" id="2571271"/>
    <lineage>
        <taxon>Bacteria</taxon>
        <taxon>Pseudomonadati</taxon>
        <taxon>Bacteroidota</taxon>
        <taxon>Sphingobacteriia</taxon>
        <taxon>Sphingobacteriales</taxon>
        <taxon>Sphingobacteriaceae</taxon>
        <taxon>Pedobacter</taxon>
    </lineage>
</organism>